<evidence type="ECO:0000313" key="3">
    <source>
        <dbReference type="Proteomes" id="UP001218218"/>
    </source>
</evidence>
<evidence type="ECO:0000313" key="2">
    <source>
        <dbReference type="EMBL" id="KAJ7321658.1"/>
    </source>
</evidence>
<comment type="caution">
    <text evidence="2">The sequence shown here is derived from an EMBL/GenBank/DDBJ whole genome shotgun (WGS) entry which is preliminary data.</text>
</comment>
<feature type="compositionally biased region" description="Polar residues" evidence="1">
    <location>
        <begin position="201"/>
        <end position="213"/>
    </location>
</feature>
<dbReference type="EMBL" id="JARIHO010000050">
    <property type="protein sequence ID" value="KAJ7321658.1"/>
    <property type="molecule type" value="Genomic_DNA"/>
</dbReference>
<sequence length="404" mass="44239">MSPTGKPANGDSTPKVPRKRVAPKHLLDGSNSEAPNAAHQSIVNETQARLTAASAIATLIRAIEDLDAALPTTIAEGTDEDEIHRVLTTIHGPDDGSRAASSTFNRRFDVLFKEDAQCRVNGRLHLIRRGELGMLMVVRYLRDTKWNDPEMNLDGAVNKLERIVKEMEVLAGIDRLAARKAANAHKAASTSTSKQKGKNPAPQTNTVPAQPTNPAKEAMYDRLFTSVMAGRNGKSDNNYKPRNNKGDLSEEEDDDFMDVNEDAASTSNITKKRKIIVVDGVLPAPPTKKKVKKSSAPVPPPPDVDVIEIDDESEDEICPGGKRGPKSQTRDHFWPPAATNHKGDRRWSFVCRHCKASVTFKRKVDKTQLFGDEKPAPALGCSCSRGCAVRGKSWYIRDLGQNHG</sequence>
<feature type="region of interest" description="Disordered" evidence="1">
    <location>
        <begin position="285"/>
        <end position="304"/>
    </location>
</feature>
<feature type="region of interest" description="Disordered" evidence="1">
    <location>
        <begin position="320"/>
        <end position="339"/>
    </location>
</feature>
<dbReference type="Proteomes" id="UP001218218">
    <property type="component" value="Unassembled WGS sequence"/>
</dbReference>
<dbReference type="AlphaFoldDB" id="A0AAD7EHE2"/>
<feature type="region of interest" description="Disordered" evidence="1">
    <location>
        <begin position="184"/>
        <end position="215"/>
    </location>
</feature>
<gene>
    <name evidence="2" type="ORF">DFH08DRAFT_941904</name>
</gene>
<accession>A0AAD7EHE2</accession>
<proteinExistence type="predicted"/>
<keyword evidence="3" id="KW-1185">Reference proteome</keyword>
<feature type="region of interest" description="Disordered" evidence="1">
    <location>
        <begin position="229"/>
        <end position="256"/>
    </location>
</feature>
<protein>
    <submittedName>
        <fullName evidence="2">Uncharacterized protein</fullName>
    </submittedName>
</protein>
<feature type="compositionally biased region" description="Low complexity" evidence="1">
    <location>
        <begin position="184"/>
        <end position="194"/>
    </location>
</feature>
<name>A0AAD7EHE2_9AGAR</name>
<feature type="region of interest" description="Disordered" evidence="1">
    <location>
        <begin position="1"/>
        <end position="20"/>
    </location>
</feature>
<reference evidence="2" key="1">
    <citation type="submission" date="2023-03" db="EMBL/GenBank/DDBJ databases">
        <title>Massive genome expansion in bonnet fungi (Mycena s.s.) driven by repeated elements and novel gene families across ecological guilds.</title>
        <authorList>
            <consortium name="Lawrence Berkeley National Laboratory"/>
            <person name="Harder C.B."/>
            <person name="Miyauchi S."/>
            <person name="Viragh M."/>
            <person name="Kuo A."/>
            <person name="Thoen E."/>
            <person name="Andreopoulos B."/>
            <person name="Lu D."/>
            <person name="Skrede I."/>
            <person name="Drula E."/>
            <person name="Henrissat B."/>
            <person name="Morin E."/>
            <person name="Kohler A."/>
            <person name="Barry K."/>
            <person name="LaButti K."/>
            <person name="Morin E."/>
            <person name="Salamov A."/>
            <person name="Lipzen A."/>
            <person name="Mereny Z."/>
            <person name="Hegedus B."/>
            <person name="Baldrian P."/>
            <person name="Stursova M."/>
            <person name="Weitz H."/>
            <person name="Taylor A."/>
            <person name="Grigoriev I.V."/>
            <person name="Nagy L.G."/>
            <person name="Martin F."/>
            <person name="Kauserud H."/>
        </authorList>
    </citation>
    <scope>NUCLEOTIDE SEQUENCE</scope>
    <source>
        <strain evidence="2">CBHHK002</strain>
    </source>
</reference>
<evidence type="ECO:0000256" key="1">
    <source>
        <dbReference type="SAM" id="MobiDB-lite"/>
    </source>
</evidence>
<organism evidence="2 3">
    <name type="scientific">Mycena albidolilacea</name>
    <dbReference type="NCBI Taxonomy" id="1033008"/>
    <lineage>
        <taxon>Eukaryota</taxon>
        <taxon>Fungi</taxon>
        <taxon>Dikarya</taxon>
        <taxon>Basidiomycota</taxon>
        <taxon>Agaricomycotina</taxon>
        <taxon>Agaricomycetes</taxon>
        <taxon>Agaricomycetidae</taxon>
        <taxon>Agaricales</taxon>
        <taxon>Marasmiineae</taxon>
        <taxon>Mycenaceae</taxon>
        <taxon>Mycena</taxon>
    </lineage>
</organism>
<feature type="compositionally biased region" description="Basic and acidic residues" evidence="1">
    <location>
        <begin position="233"/>
        <end position="248"/>
    </location>
</feature>